<accession>A0A8J4CLX7</accession>
<keyword evidence="3" id="KW-1185">Reference proteome</keyword>
<proteinExistence type="predicted"/>
<evidence type="ECO:0000256" key="1">
    <source>
        <dbReference type="SAM" id="MobiDB-lite"/>
    </source>
</evidence>
<protein>
    <submittedName>
        <fullName evidence="2">Uncharacterized protein</fullName>
    </submittedName>
</protein>
<feature type="non-terminal residue" evidence="2">
    <location>
        <position position="1"/>
    </location>
</feature>
<dbReference type="AlphaFoldDB" id="A0A8J4CLX7"/>
<evidence type="ECO:0000313" key="3">
    <source>
        <dbReference type="Proteomes" id="UP000747110"/>
    </source>
</evidence>
<comment type="caution">
    <text evidence="2">The sequence shown here is derived from an EMBL/GenBank/DDBJ whole genome shotgun (WGS) entry which is preliminary data.</text>
</comment>
<feature type="non-terminal residue" evidence="2">
    <location>
        <position position="101"/>
    </location>
</feature>
<dbReference type="EMBL" id="BNCP01000029">
    <property type="protein sequence ID" value="GIL84431.1"/>
    <property type="molecule type" value="Genomic_DNA"/>
</dbReference>
<dbReference type="Proteomes" id="UP000747110">
    <property type="component" value="Unassembled WGS sequence"/>
</dbReference>
<evidence type="ECO:0000313" key="2">
    <source>
        <dbReference type="EMBL" id="GIL84431.1"/>
    </source>
</evidence>
<organism evidence="2 3">
    <name type="scientific">Volvox reticuliferus</name>
    <dbReference type="NCBI Taxonomy" id="1737510"/>
    <lineage>
        <taxon>Eukaryota</taxon>
        <taxon>Viridiplantae</taxon>
        <taxon>Chlorophyta</taxon>
        <taxon>core chlorophytes</taxon>
        <taxon>Chlorophyceae</taxon>
        <taxon>CS clade</taxon>
        <taxon>Chlamydomonadales</taxon>
        <taxon>Volvocaceae</taxon>
        <taxon>Volvox</taxon>
    </lineage>
</organism>
<feature type="compositionally biased region" description="Low complexity" evidence="1">
    <location>
        <begin position="9"/>
        <end position="29"/>
    </location>
</feature>
<gene>
    <name evidence="2" type="ORF">Vretifemale_12970</name>
</gene>
<feature type="compositionally biased region" description="Polar residues" evidence="1">
    <location>
        <begin position="67"/>
        <end position="101"/>
    </location>
</feature>
<reference evidence="2" key="1">
    <citation type="journal article" date="2021" name="Proc. Natl. Acad. Sci. U.S.A.">
        <title>Three genomes in the algal genus Volvox reveal the fate of a haploid sex-determining region after a transition to homothallism.</title>
        <authorList>
            <person name="Yamamoto K."/>
            <person name="Hamaji T."/>
            <person name="Kawai-Toyooka H."/>
            <person name="Matsuzaki R."/>
            <person name="Takahashi F."/>
            <person name="Nishimura Y."/>
            <person name="Kawachi M."/>
            <person name="Noguchi H."/>
            <person name="Minakuchi Y."/>
            <person name="Umen J.G."/>
            <person name="Toyoda A."/>
            <person name="Nozaki H."/>
        </authorList>
    </citation>
    <scope>NUCLEOTIDE SEQUENCE</scope>
    <source>
        <strain evidence="2">NIES-3786</strain>
    </source>
</reference>
<sequence>DNHECDHYQQQQQQQPSPRQQQQQTQISQVPLGERYPDGGGGYDPPAQHQHQYHHQETHHYGHHNQALHTQHLQQENTKALMTPGSFPTSGSHCQAPGNSN</sequence>
<feature type="region of interest" description="Disordered" evidence="1">
    <location>
        <begin position="1"/>
        <end position="101"/>
    </location>
</feature>
<name>A0A8J4CLX7_9CHLO</name>